<proteinExistence type="predicted"/>
<sequence>MSLPTPIPLVLLGQRVEIGKPVSELLQPEYEGVFSTVAISYETKLTASSVIYFIQSVETAQSELPKLLTGKEPTPATNDVGTGNFTQRPRIVMFGRGYTPETVEELKKSLTDVVKEPVAWVVGDPAKAPTGPPGPGYIEEVTNDVKAAVATWVEEGGTQDAFIVY</sequence>
<accession>A0ABR4GXG8</accession>
<keyword evidence="2" id="KW-1185">Reference proteome</keyword>
<dbReference type="EMBL" id="JBFXLT010000127">
    <property type="protein sequence ID" value="KAL2807907.1"/>
    <property type="molecule type" value="Genomic_DNA"/>
</dbReference>
<dbReference type="Proteomes" id="UP001610334">
    <property type="component" value="Unassembled WGS sequence"/>
</dbReference>
<organism evidence="1 2">
    <name type="scientific">Aspergillus granulosus</name>
    <dbReference type="NCBI Taxonomy" id="176169"/>
    <lineage>
        <taxon>Eukaryota</taxon>
        <taxon>Fungi</taxon>
        <taxon>Dikarya</taxon>
        <taxon>Ascomycota</taxon>
        <taxon>Pezizomycotina</taxon>
        <taxon>Eurotiomycetes</taxon>
        <taxon>Eurotiomycetidae</taxon>
        <taxon>Eurotiales</taxon>
        <taxon>Aspergillaceae</taxon>
        <taxon>Aspergillus</taxon>
        <taxon>Aspergillus subgen. Nidulantes</taxon>
    </lineage>
</organism>
<reference evidence="1 2" key="1">
    <citation type="submission" date="2024-07" db="EMBL/GenBank/DDBJ databases">
        <title>Section-level genome sequencing and comparative genomics of Aspergillus sections Usti and Cavernicolus.</title>
        <authorList>
            <consortium name="Lawrence Berkeley National Laboratory"/>
            <person name="Nybo J.L."/>
            <person name="Vesth T.C."/>
            <person name="Theobald S."/>
            <person name="Frisvad J.C."/>
            <person name="Larsen T.O."/>
            <person name="Kjaerboelling I."/>
            <person name="Rothschild-Mancinelli K."/>
            <person name="Lyhne E.K."/>
            <person name="Kogle M.E."/>
            <person name="Barry K."/>
            <person name="Clum A."/>
            <person name="Na H."/>
            <person name="Ledsgaard L."/>
            <person name="Lin J."/>
            <person name="Lipzen A."/>
            <person name="Kuo A."/>
            <person name="Riley R."/>
            <person name="Mondo S."/>
            <person name="Labutti K."/>
            <person name="Haridas S."/>
            <person name="Pangalinan J."/>
            <person name="Salamov A.A."/>
            <person name="Simmons B.A."/>
            <person name="Magnuson J.K."/>
            <person name="Chen J."/>
            <person name="Drula E."/>
            <person name="Henrissat B."/>
            <person name="Wiebenga A."/>
            <person name="Lubbers R.J."/>
            <person name="Gomes A.C."/>
            <person name="Makela M.R."/>
            <person name="Stajich J."/>
            <person name="Grigoriev I.V."/>
            <person name="Mortensen U.H."/>
            <person name="De Vries R.P."/>
            <person name="Baker S.E."/>
            <person name="Andersen M.R."/>
        </authorList>
    </citation>
    <scope>NUCLEOTIDE SEQUENCE [LARGE SCALE GENOMIC DNA]</scope>
    <source>
        <strain evidence="1 2">CBS 588.65</strain>
    </source>
</reference>
<evidence type="ECO:0000313" key="1">
    <source>
        <dbReference type="EMBL" id="KAL2807907.1"/>
    </source>
</evidence>
<comment type="caution">
    <text evidence="1">The sequence shown here is derived from an EMBL/GenBank/DDBJ whole genome shotgun (WGS) entry which is preliminary data.</text>
</comment>
<evidence type="ECO:0000313" key="2">
    <source>
        <dbReference type="Proteomes" id="UP001610334"/>
    </source>
</evidence>
<protein>
    <submittedName>
        <fullName evidence="1">Uncharacterized protein</fullName>
    </submittedName>
</protein>
<name>A0ABR4GXG8_9EURO</name>
<gene>
    <name evidence="1" type="ORF">BJX63DRAFT_410940</name>
</gene>